<feature type="chain" id="PRO_5002774489" description="Gylcosyl hydrolase 115 C-terminal domain-containing protein" evidence="2">
    <location>
        <begin position="32"/>
        <end position="966"/>
    </location>
</feature>
<dbReference type="Gene3D" id="3.20.20.520">
    <property type="entry name" value="Glycosyl hydrolase family 115"/>
    <property type="match status" value="1"/>
</dbReference>
<dbReference type="Proteomes" id="UP000007013">
    <property type="component" value="Chromosome"/>
</dbReference>
<reference evidence="4 5" key="1">
    <citation type="journal article" date="2011" name="J. Bacteriol.">
        <title>Genome sequence of the verrucomicrobium Opitutus terrae PB90-1, an abundant inhabitant of rice paddy soil ecosystems.</title>
        <authorList>
            <person name="van Passel M.W."/>
            <person name="Kant R."/>
            <person name="Palva A."/>
            <person name="Copeland A."/>
            <person name="Lucas S."/>
            <person name="Lapidus A."/>
            <person name="Glavina del Rio T."/>
            <person name="Pitluck S."/>
            <person name="Goltsman E."/>
            <person name="Clum A."/>
            <person name="Sun H."/>
            <person name="Schmutz J."/>
            <person name="Larimer F.W."/>
            <person name="Land M.L."/>
            <person name="Hauser L."/>
            <person name="Kyrpides N."/>
            <person name="Mikhailova N."/>
            <person name="Richardson P.P."/>
            <person name="Janssen P.H."/>
            <person name="de Vos W.M."/>
            <person name="Smidt H."/>
        </authorList>
    </citation>
    <scope>NUCLEOTIDE SEQUENCE [LARGE SCALE GENOMIC DNA]</scope>
    <source>
        <strain evidence="5">DSM 11246 / JCM 15787 / PB90-1</strain>
    </source>
</reference>
<sequence>MNKTSTRRRLGWLWLLVACACLSAFTPQAQATVGDERFATFAPAPGAFPLVHEGRAATLLVDSQDHAGVWRVAGDLQADIARVSGVKADLRRDDWNARPAAVIIGTIGKSRMIDQLVREKKIDGTRIAGKWEAFLVQVVAAPLPGIDQALVITGSDKRGTIYGVYSVSEQIGVSPWYWWADVPVQKHASVFIRPVRHINEGPAVQYRGIFLNDEAPALTGWVYEKFGKFDHTFYQHVFELILRLRGNYLWPAMWQPRAFNDDDPLNPQLADEYGIVMGTSHHEPLMRAHAEWDRYGKGPWNYEKNIAVLREFWRGGLERVKDKEKIISIGMRGDGDEPMSEQENVALLERIVADQRQIIGDVMGQKPQDVPQLWALYKEVQGYYERGMRVPDDVILLWCDDNWGNIRRLPTPEEQKRAGGAGIYYHFDYVGGPRNYKWLNTIPLTKIWEQMHLAWTYQANRIWIVNVGDLKPMEFPIEFFLDYAWNPSRWPYEQLPAYTQTWAAREFGAEHAAEVAALIDGYTKLNGRRKPEMLAPDTLSMVNYREAERVLTEWRDLTARAEQLNLALPAESRDAFYQLVLYPVKASGVVQEIQVAAGLNRLYALQGRAAANAQSARVRELFDLDQKLVDDYHELGGGRWNHMMDQSNMGYTYWQTPNLEVAPAVSEVRPYAEASPAIAIEGSEKSWSSYGAGRAVLPPLHVVAGGTRWIEVFNRGLKPFEYKVSADQSWVTLTPASGEVTDLVRVEVGVDWKAAPRGDAKATLTVVANSETFAVDLPVENPDLTGVNGFLESDRHIAIEAPHFARAIGAGEIQWKTLPDFGRTLGGVTVMPVTAAKQAPGGNSPRLEYDVVTSSLGEVTVELHCAPSLDFQPGYGLQFAVSFDDEQPQVVNLDTWATLQTWEKAVGDGVRKVTTRHKLETRGQHVLKFWMITPGVVLERVIIDAGGVRPSYLGPVESPRVGEPVQ</sequence>
<dbReference type="OrthoDB" id="8727830at2"/>
<dbReference type="GO" id="GO:0005975">
    <property type="term" value="P:carbohydrate metabolic process"/>
    <property type="evidence" value="ECO:0007669"/>
    <property type="project" value="UniProtKB-ARBA"/>
</dbReference>
<proteinExistence type="predicted"/>
<dbReference type="GO" id="GO:0016787">
    <property type="term" value="F:hydrolase activity"/>
    <property type="evidence" value="ECO:0007669"/>
    <property type="project" value="UniProtKB-KW"/>
</dbReference>
<dbReference type="PROSITE" id="PS51257">
    <property type="entry name" value="PROKAR_LIPOPROTEIN"/>
    <property type="match status" value="1"/>
</dbReference>
<protein>
    <recommendedName>
        <fullName evidence="3">Gylcosyl hydrolase 115 C-terminal domain-containing protein</fullName>
    </recommendedName>
</protein>
<evidence type="ECO:0000259" key="3">
    <source>
        <dbReference type="Pfam" id="PF17829"/>
    </source>
</evidence>
<keyword evidence="5" id="KW-1185">Reference proteome</keyword>
<name>B1ZRG6_OPITP</name>
<dbReference type="HOGENOM" id="CLU_004852_0_0_0"/>
<dbReference type="eggNOG" id="ENOG502Z7KK">
    <property type="taxonomic scope" value="Bacteria"/>
</dbReference>
<evidence type="ECO:0000256" key="1">
    <source>
        <dbReference type="ARBA" id="ARBA00022801"/>
    </source>
</evidence>
<dbReference type="Pfam" id="PF17829">
    <property type="entry name" value="GH115_C"/>
    <property type="match status" value="1"/>
</dbReference>
<dbReference type="KEGG" id="ote:Oter_4344"/>
<dbReference type="InterPro" id="IPR029018">
    <property type="entry name" value="Hex-like_dom2"/>
</dbReference>
<keyword evidence="2" id="KW-0732">Signal</keyword>
<dbReference type="EMBL" id="CP001032">
    <property type="protein sequence ID" value="ACB77616.1"/>
    <property type="molecule type" value="Genomic_DNA"/>
</dbReference>
<dbReference type="STRING" id="452637.Oter_4344"/>
<gene>
    <name evidence="4" type="ordered locus">Oter_4344</name>
</gene>
<feature type="signal peptide" evidence="2">
    <location>
        <begin position="1"/>
        <end position="31"/>
    </location>
</feature>
<dbReference type="InterPro" id="IPR041437">
    <property type="entry name" value="GH115_C"/>
</dbReference>
<accession>B1ZRG6</accession>
<keyword evidence="1" id="KW-0378">Hydrolase</keyword>
<dbReference type="AlphaFoldDB" id="B1ZRG6"/>
<dbReference type="CAZy" id="GH115">
    <property type="family name" value="Glycoside Hydrolase Family 115"/>
</dbReference>
<dbReference type="InterPro" id="IPR031924">
    <property type="entry name" value="GH115"/>
</dbReference>
<feature type="domain" description="Gylcosyl hydrolase 115 C-terminal" evidence="3">
    <location>
        <begin position="789"/>
        <end position="957"/>
    </location>
</feature>
<dbReference type="PANTHER" id="PTHR37842:SF2">
    <property type="entry name" value="GYLCOSYL HYDROLASE 115 C-TERMINAL DOMAIN-CONTAINING PROTEIN"/>
    <property type="match status" value="1"/>
</dbReference>
<evidence type="ECO:0000313" key="4">
    <source>
        <dbReference type="EMBL" id="ACB77616.1"/>
    </source>
</evidence>
<organism evidence="4 5">
    <name type="scientific">Opitutus terrae (strain DSM 11246 / JCM 15787 / PB90-1)</name>
    <dbReference type="NCBI Taxonomy" id="452637"/>
    <lineage>
        <taxon>Bacteria</taxon>
        <taxon>Pseudomonadati</taxon>
        <taxon>Verrucomicrobiota</taxon>
        <taxon>Opitutia</taxon>
        <taxon>Opitutales</taxon>
        <taxon>Opitutaceae</taxon>
        <taxon>Opitutus</taxon>
    </lineage>
</organism>
<dbReference type="SUPFAM" id="SSF55545">
    <property type="entry name" value="beta-N-acetylhexosaminidase-like domain"/>
    <property type="match status" value="1"/>
</dbReference>
<dbReference type="Pfam" id="PF15979">
    <property type="entry name" value="Glyco_hydro_115"/>
    <property type="match status" value="1"/>
</dbReference>
<dbReference type="RefSeq" id="WP_012377142.1">
    <property type="nucleotide sequence ID" value="NC_010571.1"/>
</dbReference>
<dbReference type="Gene3D" id="3.30.379.10">
    <property type="entry name" value="Chitobiase/beta-hexosaminidase domain 2-like"/>
    <property type="match status" value="1"/>
</dbReference>
<dbReference type="PANTHER" id="PTHR37842">
    <property type="match status" value="1"/>
</dbReference>
<evidence type="ECO:0000313" key="5">
    <source>
        <dbReference type="Proteomes" id="UP000007013"/>
    </source>
</evidence>
<evidence type="ECO:0000256" key="2">
    <source>
        <dbReference type="SAM" id="SignalP"/>
    </source>
</evidence>
<dbReference type="Gene3D" id="1.20.58.2150">
    <property type="match status" value="1"/>
</dbReference>
<dbReference type="Gene3D" id="2.60.120.1620">
    <property type="match status" value="1"/>
</dbReference>
<dbReference type="InterPro" id="IPR042301">
    <property type="entry name" value="GH115_sf"/>
</dbReference>